<dbReference type="EC" id="2.7.11.1" evidence="5"/>
<keyword evidence="20" id="KW-1185">Reference proteome</keyword>
<keyword evidence="13" id="KW-1133">Transmembrane helix</keyword>
<dbReference type="SUPFAM" id="SSF56112">
    <property type="entry name" value="Protein kinase-like (PK-like)"/>
    <property type="match status" value="1"/>
</dbReference>
<dbReference type="FunFam" id="1.10.510.10:FF:000240">
    <property type="entry name" value="Lectin-domain containing receptor kinase A4.3"/>
    <property type="match status" value="1"/>
</dbReference>
<evidence type="ECO:0000256" key="6">
    <source>
        <dbReference type="ARBA" id="ARBA00022475"/>
    </source>
</evidence>
<dbReference type="Gene3D" id="2.60.120.200">
    <property type="match status" value="1"/>
</dbReference>
<keyword evidence="7" id="KW-0723">Serine/threonine-protein kinase</keyword>
<protein>
    <recommendedName>
        <fullName evidence="5">non-specific serine/threonine protein kinase</fullName>
        <ecNumber evidence="5">2.7.11.1</ecNumber>
    </recommendedName>
</protein>
<dbReference type="PROSITE" id="PS00108">
    <property type="entry name" value="PROTEIN_KINASE_ST"/>
    <property type="match status" value="1"/>
</dbReference>
<dbReference type="Proteomes" id="UP000467840">
    <property type="component" value="Chromosome 7"/>
</dbReference>
<sequence>MEVLSSNASVGRATCGRPMHLWDKASGGSHLGLLSRQNFSTVPAFVAVEFDTRHSSKWDPEGVEEHIGIDLNSIASVKIKEWSWNDISIGKRTDASIYYYSSSKNLSVSVTNGHTGSASRYSYGLYFLIDLKDYLPEWVTFGFSASTSKSHFEKHQIYSWGFTSNLPFPENFTSPQLLFPKFSRERKVAWTRRLRNDYEGFLRNRSAKVAMKWITSKSLQGLKEYESEVKAISQLRHRNLVKLKGWCCKKQKLLLVYEFTPNKSLDSHLANKTGLLTWKTRYGIAWGLASALYYLQEECEQYVLHRDIKSGNVLLDSNFNAKLGDFGLARFVEHGEGSHTTVLIGTPGYIARDIWKARFQQVDGNVSDGKMKLLQWAWKHYGSGNISAVTDPELEQNCTGEEMKCLIIVGLAFANPIYSDCPSVGEAIDRLKAKAPLPELPSEMPMPSKVAHLQANLLAFSISSSSVANGETKFSSTNSDTPSSISLQVLILLIRHTI</sequence>
<dbReference type="InterPro" id="IPR008271">
    <property type="entry name" value="Ser/Thr_kinase_AS"/>
</dbReference>
<dbReference type="PROSITE" id="PS50011">
    <property type="entry name" value="PROTEIN_KINASE_DOM"/>
    <property type="match status" value="1"/>
</dbReference>
<dbReference type="PROSITE" id="PS00307">
    <property type="entry name" value="LECTIN_LEGUME_BETA"/>
    <property type="match status" value="1"/>
</dbReference>
<keyword evidence="11" id="KW-0547">Nucleotide-binding</keyword>
<dbReference type="Pfam" id="PF00139">
    <property type="entry name" value="Lectin_legB"/>
    <property type="match status" value="1"/>
</dbReference>
<dbReference type="Pfam" id="PF00069">
    <property type="entry name" value="Pkinase"/>
    <property type="match status" value="1"/>
</dbReference>
<evidence type="ECO:0000256" key="12">
    <source>
        <dbReference type="ARBA" id="ARBA00022840"/>
    </source>
</evidence>
<dbReference type="EMBL" id="JAAGAX010000013">
    <property type="protein sequence ID" value="KAF2296531.1"/>
    <property type="molecule type" value="Genomic_DNA"/>
</dbReference>
<evidence type="ECO:0000259" key="17">
    <source>
        <dbReference type="PROSITE" id="PS50011"/>
    </source>
</evidence>
<feature type="domain" description="Protein kinase" evidence="17">
    <location>
        <begin position="152"/>
        <end position="498"/>
    </location>
</feature>
<dbReference type="GO" id="GO:0005524">
    <property type="term" value="F:ATP binding"/>
    <property type="evidence" value="ECO:0007669"/>
    <property type="project" value="UniProtKB-KW"/>
</dbReference>
<evidence type="ECO:0000313" key="19">
    <source>
        <dbReference type="EMBL" id="KAF2296542.1"/>
    </source>
</evidence>
<evidence type="ECO:0000256" key="15">
    <source>
        <dbReference type="ARBA" id="ARBA00023170"/>
    </source>
</evidence>
<keyword evidence="16" id="KW-0325">Glycoprotein</keyword>
<dbReference type="PROSITE" id="PS00308">
    <property type="entry name" value="LECTIN_LEGUME_ALPHA"/>
    <property type="match status" value="1"/>
</dbReference>
<dbReference type="EMBL" id="JAAGAX010000013">
    <property type="protein sequence ID" value="KAF2296542.1"/>
    <property type="molecule type" value="Genomic_DNA"/>
</dbReference>
<dbReference type="GO" id="GO:0005886">
    <property type="term" value="C:plasma membrane"/>
    <property type="evidence" value="ECO:0007669"/>
    <property type="project" value="UniProtKB-SubCell"/>
</dbReference>
<organism evidence="19 20">
    <name type="scientific">Hevea brasiliensis</name>
    <name type="common">Para rubber tree</name>
    <name type="synonym">Siphonia brasiliensis</name>
    <dbReference type="NCBI Taxonomy" id="3981"/>
    <lineage>
        <taxon>Eukaryota</taxon>
        <taxon>Viridiplantae</taxon>
        <taxon>Streptophyta</taxon>
        <taxon>Embryophyta</taxon>
        <taxon>Tracheophyta</taxon>
        <taxon>Spermatophyta</taxon>
        <taxon>Magnoliopsida</taxon>
        <taxon>eudicotyledons</taxon>
        <taxon>Gunneridae</taxon>
        <taxon>Pentapetalae</taxon>
        <taxon>rosids</taxon>
        <taxon>fabids</taxon>
        <taxon>Malpighiales</taxon>
        <taxon>Euphorbiaceae</taxon>
        <taxon>Crotonoideae</taxon>
        <taxon>Micrandreae</taxon>
        <taxon>Hevea</taxon>
    </lineage>
</organism>
<dbReference type="GO" id="GO:0004674">
    <property type="term" value="F:protein serine/threonine kinase activity"/>
    <property type="evidence" value="ECO:0007669"/>
    <property type="project" value="UniProtKB-KW"/>
</dbReference>
<keyword evidence="8" id="KW-0812">Transmembrane</keyword>
<dbReference type="SMART" id="SM00220">
    <property type="entry name" value="S_TKc"/>
    <property type="match status" value="1"/>
</dbReference>
<keyword evidence="10" id="KW-0430">Lectin</keyword>
<dbReference type="AlphaFoldDB" id="A0A6A6L556"/>
<dbReference type="SUPFAM" id="SSF49899">
    <property type="entry name" value="Concanavalin A-like lectins/glucanases"/>
    <property type="match status" value="1"/>
</dbReference>
<evidence type="ECO:0000256" key="3">
    <source>
        <dbReference type="ARBA" id="ARBA00008536"/>
    </source>
</evidence>
<evidence type="ECO:0000256" key="1">
    <source>
        <dbReference type="ARBA" id="ARBA00004251"/>
    </source>
</evidence>
<keyword evidence="7" id="KW-0418">Kinase</keyword>
<keyword evidence="14" id="KW-0472">Membrane</keyword>
<comment type="similarity">
    <text evidence="3">In the N-terminal section; belongs to the leguminous lectin family.</text>
</comment>
<dbReference type="InterPro" id="IPR001220">
    <property type="entry name" value="Legume_lectin_dom"/>
</dbReference>
<keyword evidence="12" id="KW-0067">ATP-binding</keyword>
<evidence type="ECO:0000256" key="5">
    <source>
        <dbReference type="ARBA" id="ARBA00012513"/>
    </source>
</evidence>
<keyword evidence="6" id="KW-1003">Cell membrane</keyword>
<evidence type="ECO:0000256" key="4">
    <source>
        <dbReference type="ARBA" id="ARBA00010217"/>
    </source>
</evidence>
<dbReference type="Gene3D" id="1.10.510.10">
    <property type="entry name" value="Transferase(Phosphotransferase) domain 1"/>
    <property type="match status" value="1"/>
</dbReference>
<evidence type="ECO:0000256" key="10">
    <source>
        <dbReference type="ARBA" id="ARBA00022734"/>
    </source>
</evidence>
<dbReference type="InterPro" id="IPR050528">
    <property type="entry name" value="L-type_Lectin-RKs"/>
</dbReference>
<dbReference type="InterPro" id="IPR011009">
    <property type="entry name" value="Kinase-like_dom_sf"/>
</dbReference>
<evidence type="ECO:0000313" key="20">
    <source>
        <dbReference type="Proteomes" id="UP000467840"/>
    </source>
</evidence>
<evidence type="ECO:0000256" key="7">
    <source>
        <dbReference type="ARBA" id="ARBA00022527"/>
    </source>
</evidence>
<evidence type="ECO:0000256" key="16">
    <source>
        <dbReference type="ARBA" id="ARBA00023180"/>
    </source>
</evidence>
<name>A0A6A6L556_HEVBR</name>
<dbReference type="InterPro" id="IPR019825">
    <property type="entry name" value="Lectin_legB_Mn/Ca_BS"/>
</dbReference>
<evidence type="ECO:0000256" key="8">
    <source>
        <dbReference type="ARBA" id="ARBA00022692"/>
    </source>
</evidence>
<comment type="caution">
    <text evidence="19">The sequence shown here is derived from an EMBL/GenBank/DDBJ whole genome shotgun (WGS) entry which is preliminary data.</text>
</comment>
<dbReference type="InterPro" id="IPR000985">
    <property type="entry name" value="Lectin_LegA_CS"/>
</dbReference>
<evidence type="ECO:0000313" key="18">
    <source>
        <dbReference type="EMBL" id="KAF2296531.1"/>
    </source>
</evidence>
<dbReference type="PANTHER" id="PTHR27007">
    <property type="match status" value="1"/>
</dbReference>
<dbReference type="CDD" id="cd06899">
    <property type="entry name" value="lectin_legume_LecRK_Arcelin_ConA"/>
    <property type="match status" value="1"/>
</dbReference>
<evidence type="ECO:0000256" key="9">
    <source>
        <dbReference type="ARBA" id="ARBA00022729"/>
    </source>
</evidence>
<evidence type="ECO:0000256" key="11">
    <source>
        <dbReference type="ARBA" id="ARBA00022741"/>
    </source>
</evidence>
<dbReference type="Gene3D" id="3.30.200.20">
    <property type="entry name" value="Phosphorylase Kinase, domain 1"/>
    <property type="match status" value="1"/>
</dbReference>
<evidence type="ECO:0000256" key="14">
    <source>
        <dbReference type="ARBA" id="ARBA00023136"/>
    </source>
</evidence>
<dbReference type="GO" id="GO:0002229">
    <property type="term" value="P:defense response to oomycetes"/>
    <property type="evidence" value="ECO:0007669"/>
    <property type="project" value="UniProtKB-ARBA"/>
</dbReference>
<keyword evidence="9" id="KW-0732">Signal</keyword>
<comment type="subcellular location">
    <subcellularLocation>
        <location evidence="1">Cell membrane</location>
        <topology evidence="1">Single-pass type I membrane protein</topology>
    </subcellularLocation>
</comment>
<evidence type="ECO:0000256" key="13">
    <source>
        <dbReference type="ARBA" id="ARBA00022989"/>
    </source>
</evidence>
<gene>
    <name evidence="18" type="ORF">GH714_040545</name>
    <name evidence="19" type="ORF">GH714_040574</name>
</gene>
<dbReference type="InterPro" id="IPR013320">
    <property type="entry name" value="ConA-like_dom_sf"/>
</dbReference>
<keyword evidence="7" id="KW-0808">Transferase</keyword>
<dbReference type="GO" id="GO:0030246">
    <property type="term" value="F:carbohydrate binding"/>
    <property type="evidence" value="ECO:0007669"/>
    <property type="project" value="UniProtKB-KW"/>
</dbReference>
<dbReference type="InterPro" id="IPR000719">
    <property type="entry name" value="Prot_kinase_dom"/>
</dbReference>
<comment type="similarity">
    <text evidence="2">Belongs to the leguminous lectin family.</text>
</comment>
<comment type="similarity">
    <text evidence="4">In the C-terminal section; belongs to the protein kinase superfamily. Ser/Thr protein kinase family.</text>
</comment>
<accession>A0A6A6L556</accession>
<proteinExistence type="inferred from homology"/>
<keyword evidence="15" id="KW-0675">Receptor</keyword>
<evidence type="ECO:0000256" key="2">
    <source>
        <dbReference type="ARBA" id="ARBA00007606"/>
    </source>
</evidence>
<reference evidence="19 20" key="1">
    <citation type="journal article" date="2020" name="Mol. Plant">
        <title>The Chromosome-Based Rubber Tree Genome Provides New Insights into Spurge Genome Evolution and Rubber Biosynthesis.</title>
        <authorList>
            <person name="Liu J."/>
            <person name="Shi C."/>
            <person name="Shi C.C."/>
            <person name="Li W."/>
            <person name="Zhang Q.J."/>
            <person name="Zhang Y."/>
            <person name="Li K."/>
            <person name="Lu H.F."/>
            <person name="Shi C."/>
            <person name="Zhu S.T."/>
            <person name="Xiao Z.Y."/>
            <person name="Nan H."/>
            <person name="Yue Y."/>
            <person name="Zhu X.G."/>
            <person name="Wu Y."/>
            <person name="Hong X.N."/>
            <person name="Fan G.Y."/>
            <person name="Tong Y."/>
            <person name="Zhang D."/>
            <person name="Mao C.L."/>
            <person name="Liu Y.L."/>
            <person name="Hao S.J."/>
            <person name="Liu W.Q."/>
            <person name="Lv M.Q."/>
            <person name="Zhang H.B."/>
            <person name="Liu Y."/>
            <person name="Hu-Tang G.R."/>
            <person name="Wang J.P."/>
            <person name="Wang J.H."/>
            <person name="Sun Y.H."/>
            <person name="Ni S.B."/>
            <person name="Chen W.B."/>
            <person name="Zhang X.C."/>
            <person name="Jiao Y.N."/>
            <person name="Eichler E.E."/>
            <person name="Li G.H."/>
            <person name="Liu X."/>
            <person name="Gao L.Z."/>
        </authorList>
    </citation>
    <scope>NUCLEOTIDE SEQUENCE [LARGE SCALE GENOMIC DNA]</scope>
    <source>
        <strain evidence="20">cv. GT1</strain>
        <tissue evidence="19">Leaf</tissue>
    </source>
</reference>